<proteinExistence type="predicted"/>
<feature type="non-terminal residue" evidence="2">
    <location>
        <position position="523"/>
    </location>
</feature>
<feature type="region of interest" description="Disordered" evidence="1">
    <location>
        <begin position="55"/>
        <end position="93"/>
    </location>
</feature>
<evidence type="ECO:0000313" key="3">
    <source>
        <dbReference type="Proteomes" id="UP001189429"/>
    </source>
</evidence>
<comment type="caution">
    <text evidence="2">The sequence shown here is derived from an EMBL/GenBank/DDBJ whole genome shotgun (WGS) entry which is preliminary data.</text>
</comment>
<sequence>MQIKKDVFGGNVSAAGGPSTRLKLGSGGGGGDAPAAAAVPKPKLERALQEARAEIENLKRQQKQQSATTGGNSTADMQVDGAPPEGAPPEEEQLAEKVKLLEQNLAIAKTGVGSWAEEQQRLLGQHLAEARQKLLNSKPLHTQVHALANRVKTGAAKIESAEAAEGYEVTLPSLGISTSELESIVSKLIEGGGLNSEAQKRLAEGLDGQINELIAAKKPKVAAAGGGGLGAGGQAGGELPGAGRASDSKPEWKPDDVGTEELQKLMQHVGTWATESELRERARRLAQGGFMVITLQEHHILDNDRLASFQREVADFGFVGIWAPALASSTWEAGAFGDDSYSAAVYHECIIPGRPVGARIHWGVKGGLVALLIYLVDSDLGMRVRLPVVPRGIAASTPIGCSRSVGDWAPALAAIRSVSGAQDLPPAWDKVLATVEDELLDRRDVVGPGRKQYQGRAGEVVTELKTVKWVPLGRCARLGPQALAMQVAARWANRPVGVRACIQRSLNELHLSELPCPRSPTTF</sequence>
<protein>
    <submittedName>
        <fullName evidence="2">Uncharacterized protein</fullName>
    </submittedName>
</protein>
<feature type="region of interest" description="Disordered" evidence="1">
    <location>
        <begin position="229"/>
        <end position="255"/>
    </location>
</feature>
<organism evidence="2 3">
    <name type="scientific">Prorocentrum cordatum</name>
    <dbReference type="NCBI Taxonomy" id="2364126"/>
    <lineage>
        <taxon>Eukaryota</taxon>
        <taxon>Sar</taxon>
        <taxon>Alveolata</taxon>
        <taxon>Dinophyceae</taxon>
        <taxon>Prorocentrales</taxon>
        <taxon>Prorocentraceae</taxon>
        <taxon>Prorocentrum</taxon>
    </lineage>
</organism>
<feature type="compositionally biased region" description="Basic and acidic residues" evidence="1">
    <location>
        <begin position="246"/>
        <end position="255"/>
    </location>
</feature>
<feature type="compositionally biased region" description="Polar residues" evidence="1">
    <location>
        <begin position="63"/>
        <end position="76"/>
    </location>
</feature>
<keyword evidence="3" id="KW-1185">Reference proteome</keyword>
<dbReference type="EMBL" id="CAUYUJ010020091">
    <property type="protein sequence ID" value="CAK0895805.1"/>
    <property type="molecule type" value="Genomic_DNA"/>
</dbReference>
<evidence type="ECO:0000256" key="1">
    <source>
        <dbReference type="SAM" id="MobiDB-lite"/>
    </source>
</evidence>
<dbReference type="Proteomes" id="UP001189429">
    <property type="component" value="Unassembled WGS sequence"/>
</dbReference>
<feature type="region of interest" description="Disordered" evidence="1">
    <location>
        <begin position="1"/>
        <end position="42"/>
    </location>
</feature>
<gene>
    <name evidence="2" type="ORF">PCOR1329_LOCUS74442</name>
</gene>
<accession>A0ABN9XCV2</accession>
<feature type="compositionally biased region" description="Gly residues" evidence="1">
    <location>
        <begin position="229"/>
        <end position="240"/>
    </location>
</feature>
<reference evidence="2" key="1">
    <citation type="submission" date="2023-10" db="EMBL/GenBank/DDBJ databases">
        <authorList>
            <person name="Chen Y."/>
            <person name="Shah S."/>
            <person name="Dougan E. K."/>
            <person name="Thang M."/>
            <person name="Chan C."/>
        </authorList>
    </citation>
    <scope>NUCLEOTIDE SEQUENCE [LARGE SCALE GENOMIC DNA]</scope>
</reference>
<name>A0ABN9XCV2_9DINO</name>
<evidence type="ECO:0000313" key="2">
    <source>
        <dbReference type="EMBL" id="CAK0895805.1"/>
    </source>
</evidence>